<sequence length="275" mass="30807">MDAAYEDPMVSCPIDDAHRILKSKLQKHLIKCLKANGLVDKMICHYNSLHIININEEKKHLSECESYAKIFVVSTEIAEKPNYSGVVPFDDAVDQVTRALEAIGTSNQEEKICFIDGPAYNPEEAKIHEPVFRSMNGEAKSARKNFRRKEVMRHAALEARQTTEMQNGGRRSNKAQLENTHRPTALEDKGIEDDTPEDGSIYQGLPVNISTEHEIFEDSGKGWNVSGAEDDDSGAIASPVRSNKSADLDTSIKSKEKLIEDTKTETDYFLEEADY</sequence>
<name>A0AAV7I8C0_COTGL</name>
<dbReference type="SUPFAM" id="SSF57667">
    <property type="entry name" value="beta-beta-alpha zinc fingers"/>
    <property type="match status" value="1"/>
</dbReference>
<dbReference type="Proteomes" id="UP000826195">
    <property type="component" value="Unassembled WGS sequence"/>
</dbReference>
<comment type="caution">
    <text evidence="6">The sequence shown here is derived from an EMBL/GenBank/DDBJ whole genome shotgun (WGS) entry which is preliminary data.</text>
</comment>
<reference evidence="6 7" key="1">
    <citation type="journal article" date="2021" name="J. Hered.">
        <title>A chromosome-level genome assembly of the parasitoid wasp, Cotesia glomerata (Hymenoptera: Braconidae).</title>
        <authorList>
            <person name="Pinto B.J."/>
            <person name="Weis J.J."/>
            <person name="Gamble T."/>
            <person name="Ode P.J."/>
            <person name="Paul R."/>
            <person name="Zaspel J.M."/>
        </authorList>
    </citation>
    <scope>NUCLEOTIDE SEQUENCE [LARGE SCALE GENOMIC DNA]</scope>
    <source>
        <strain evidence="6">CgM1</strain>
    </source>
</reference>
<evidence type="ECO:0000256" key="2">
    <source>
        <dbReference type="ARBA" id="ARBA00022771"/>
    </source>
</evidence>
<protein>
    <recommendedName>
        <fullName evidence="5">CHHC U11-48K-type domain-containing protein</fullName>
    </recommendedName>
</protein>
<keyword evidence="7" id="KW-1185">Reference proteome</keyword>
<feature type="region of interest" description="Disordered" evidence="4">
    <location>
        <begin position="157"/>
        <end position="204"/>
    </location>
</feature>
<evidence type="ECO:0000256" key="4">
    <source>
        <dbReference type="SAM" id="MobiDB-lite"/>
    </source>
</evidence>
<evidence type="ECO:0000256" key="3">
    <source>
        <dbReference type="ARBA" id="ARBA00022833"/>
    </source>
</evidence>
<dbReference type="InterPro" id="IPR022776">
    <property type="entry name" value="TRM13/UPF0224_CHHC_Znf_dom"/>
</dbReference>
<evidence type="ECO:0000259" key="5">
    <source>
        <dbReference type="PROSITE" id="PS51800"/>
    </source>
</evidence>
<keyword evidence="2" id="KW-0863">Zinc-finger</keyword>
<feature type="domain" description="CHHC U11-48K-type" evidence="5">
    <location>
        <begin position="9"/>
        <end position="36"/>
    </location>
</feature>
<proteinExistence type="predicted"/>
<keyword evidence="1" id="KW-0479">Metal-binding</keyword>
<dbReference type="PROSITE" id="PS51800">
    <property type="entry name" value="ZF_CHHC_U11_48K"/>
    <property type="match status" value="1"/>
</dbReference>
<feature type="region of interest" description="Disordered" evidence="4">
    <location>
        <begin position="219"/>
        <end position="249"/>
    </location>
</feature>
<dbReference type="EMBL" id="JAHXZJ010002237">
    <property type="protein sequence ID" value="KAH0546420.1"/>
    <property type="molecule type" value="Genomic_DNA"/>
</dbReference>
<evidence type="ECO:0000256" key="1">
    <source>
        <dbReference type="ARBA" id="ARBA00022723"/>
    </source>
</evidence>
<feature type="compositionally biased region" description="Polar residues" evidence="4">
    <location>
        <begin position="160"/>
        <end position="178"/>
    </location>
</feature>
<keyword evidence="3" id="KW-0862">Zinc</keyword>
<evidence type="ECO:0000313" key="6">
    <source>
        <dbReference type="EMBL" id="KAH0546420.1"/>
    </source>
</evidence>
<gene>
    <name evidence="6" type="ORF">KQX54_009505</name>
</gene>
<dbReference type="AlphaFoldDB" id="A0AAV7I8C0"/>
<feature type="compositionally biased region" description="Basic and acidic residues" evidence="4">
    <location>
        <begin position="179"/>
        <end position="189"/>
    </location>
</feature>
<dbReference type="GO" id="GO:0008270">
    <property type="term" value="F:zinc ion binding"/>
    <property type="evidence" value="ECO:0007669"/>
    <property type="project" value="UniProtKB-KW"/>
</dbReference>
<organism evidence="6 7">
    <name type="scientific">Cotesia glomerata</name>
    <name type="common">Lepidopteran parasitic wasp</name>
    <name type="synonym">Apanteles glomeratus</name>
    <dbReference type="NCBI Taxonomy" id="32391"/>
    <lineage>
        <taxon>Eukaryota</taxon>
        <taxon>Metazoa</taxon>
        <taxon>Ecdysozoa</taxon>
        <taxon>Arthropoda</taxon>
        <taxon>Hexapoda</taxon>
        <taxon>Insecta</taxon>
        <taxon>Pterygota</taxon>
        <taxon>Neoptera</taxon>
        <taxon>Endopterygota</taxon>
        <taxon>Hymenoptera</taxon>
        <taxon>Apocrita</taxon>
        <taxon>Ichneumonoidea</taxon>
        <taxon>Braconidae</taxon>
        <taxon>Microgastrinae</taxon>
        <taxon>Cotesia</taxon>
    </lineage>
</organism>
<evidence type="ECO:0000313" key="7">
    <source>
        <dbReference type="Proteomes" id="UP000826195"/>
    </source>
</evidence>
<accession>A0AAV7I8C0</accession>
<dbReference type="InterPro" id="IPR036236">
    <property type="entry name" value="Znf_C2H2_sf"/>
</dbReference>
<dbReference type="Pfam" id="PF05253">
    <property type="entry name" value="zf-U11-48K"/>
    <property type="match status" value="1"/>
</dbReference>